<sequence>MDELSSHIFCVDCANALFSTPQICPACETSLPDLDDVMQMTLNPHDSYKTSILSGLSPTIILDIASRALNFYTYQVQQEAAFQALITKNAQERIAVLEAQCNTIMREATAEINRAEKDLELERRRVHELQETHKANAKAYTKLKTQYDKAKQRALLNPSDPSTFPNPAFGTHGATPAQTPNATRQAFVPVQHHIQQHRPSSAMSSASRSRGGQGWNPQAQAPGAVPFAHAGLAQAQHPHGAQQQGKGRRPLAGGGGVRNSPAQGNGVGAPAGGGGSARKANAAQPFPGHTFASMNETPSMPAFLGQASTVMGGGGAATGGGGRAMDPNKFTDSTSAALQAAVELAKQNAHTAVSPAHLASALLQPTTNGQTGQSQQTLFHSILNKAGVQPELVSRGLAKFIVRLPSQEPPPDDVSFTPAAVKVLKEAEKIMKEQNDSFIAQDHLILACIQDASVASILKDAGTTPDAIKKAAQQVRGGKKVDSRGAEEGFEALKKYAVDLTAQAEEGRLDPVIGRDDEIRRCIRILSRRTKNNPVLIGEPGVGKTAIAEGLAQRIVDRDVPPNLLGRLWSLQLGALMAGASYKGQYEERVKSVIDECEKAENGVILFIDEVHLLMAGQGSSGGGMDAANLLKPAMARGRIRVIAATTLNEYRQHIEKDAALERRFQQVIVNEPSVPSTISILRGIKEKYEVHHAVTILDSALVSAATLAHRYLTGRKLPDAAIDCVDEACSAVRIARESQPEEVDRLERAKLQLEIELHALQGELARDKKDEVAKAKIEEAKQAIARIDDELKPIKARFEAEKAKSNELNQVRKRIDELTAKAADAERRYDLATAADLRHYAIPELQAKLARLEEDKKAEERQMRAEGGEALAGDTVTAEAIQAVVSQWSGIPVSNMKQTEKQKLLRMEKTLRKEVVGQDEAVSAVANAIRLNRSGLANQDRPIASFLFVGPSGTGKTQLAKALAKFLFDSPDAMLRIDGSEYSEKHAISRLIGSPPGYVGHDEGGQLTEYVRRKPYTVVLVDEIEKAAREFHQLFLQVLDDGRLTDSQGRVVNFKNTVIIMTSNIGSAYLNELGDDVETVPPETRELVHDALRAQLPVEFVGRVDSIIVYNRLSRKDVRHIVDIRIHEVQQRLRRNGRDITLQVSDPALDFLAATGYHPTFGARPLNRAIQNELLNPLSKLILNESVRDGEVARVDFDPKANRLVVFPNHEATAPMDADDDDSEDDDEDMEDGDVGVEELD</sequence>
<evidence type="ECO:0000259" key="10">
    <source>
        <dbReference type="PROSITE" id="PS51903"/>
    </source>
</evidence>
<feature type="compositionally biased region" description="Low complexity" evidence="9">
    <location>
        <begin position="228"/>
        <end position="245"/>
    </location>
</feature>
<evidence type="ECO:0000256" key="2">
    <source>
        <dbReference type="ARBA" id="ARBA00022737"/>
    </source>
</evidence>
<feature type="coiled-coil region" evidence="8">
    <location>
        <begin position="87"/>
        <end position="132"/>
    </location>
</feature>
<dbReference type="PANTHER" id="PTHR11638:SF18">
    <property type="entry name" value="HEAT SHOCK PROTEIN 104"/>
    <property type="match status" value="1"/>
</dbReference>
<keyword evidence="12" id="KW-1185">Reference proteome</keyword>
<feature type="domain" description="Clp R" evidence="10">
    <location>
        <begin position="327"/>
        <end position="478"/>
    </location>
</feature>
<keyword evidence="8" id="KW-0175">Coiled coil</keyword>
<evidence type="ECO:0000256" key="8">
    <source>
        <dbReference type="SAM" id="Coils"/>
    </source>
</evidence>
<dbReference type="Gene3D" id="1.10.1780.10">
    <property type="entry name" value="Clp, N-terminal domain"/>
    <property type="match status" value="1"/>
</dbReference>
<dbReference type="GO" id="GO:0051087">
    <property type="term" value="F:protein-folding chaperone binding"/>
    <property type="evidence" value="ECO:0007669"/>
    <property type="project" value="TreeGrafter"/>
</dbReference>
<dbReference type="Pfam" id="PF00004">
    <property type="entry name" value="AAA"/>
    <property type="match status" value="1"/>
</dbReference>
<dbReference type="PRINTS" id="PR00300">
    <property type="entry name" value="CLPPROTEASEA"/>
</dbReference>
<dbReference type="InterPro" id="IPR036628">
    <property type="entry name" value="Clp_N_dom_sf"/>
</dbReference>
<evidence type="ECO:0000313" key="12">
    <source>
        <dbReference type="Proteomes" id="UP001342314"/>
    </source>
</evidence>
<dbReference type="PANTHER" id="PTHR11638">
    <property type="entry name" value="ATP-DEPENDENT CLP PROTEASE"/>
    <property type="match status" value="1"/>
</dbReference>
<feature type="region of interest" description="Disordered" evidence="9">
    <location>
        <begin position="192"/>
        <end position="307"/>
    </location>
</feature>
<dbReference type="Proteomes" id="UP001342314">
    <property type="component" value="Unassembled WGS sequence"/>
</dbReference>
<evidence type="ECO:0000256" key="1">
    <source>
        <dbReference type="ARBA" id="ARBA00008675"/>
    </source>
</evidence>
<dbReference type="FunFam" id="3.40.50.300:FF:000025">
    <property type="entry name" value="ATP-dependent Clp protease subunit"/>
    <property type="match status" value="1"/>
</dbReference>
<gene>
    <name evidence="11" type="ORF">Rhopal_005232-T1</name>
</gene>
<evidence type="ECO:0000256" key="7">
    <source>
        <dbReference type="RuleBase" id="RU004432"/>
    </source>
</evidence>
<proteinExistence type="inferred from homology"/>
<dbReference type="EMBL" id="BQKY01000010">
    <property type="protein sequence ID" value="GJN92202.1"/>
    <property type="molecule type" value="Genomic_DNA"/>
</dbReference>
<dbReference type="SMART" id="SM01086">
    <property type="entry name" value="ClpB_D2-small"/>
    <property type="match status" value="1"/>
</dbReference>
<dbReference type="PROSITE" id="PS00870">
    <property type="entry name" value="CLPAB_1"/>
    <property type="match status" value="1"/>
</dbReference>
<dbReference type="InterPro" id="IPR028299">
    <property type="entry name" value="ClpA/B_CS2"/>
</dbReference>
<dbReference type="PROSITE" id="PS00871">
    <property type="entry name" value="CLPAB_2"/>
    <property type="match status" value="1"/>
</dbReference>
<dbReference type="InterPro" id="IPR027417">
    <property type="entry name" value="P-loop_NTPase"/>
</dbReference>
<dbReference type="SUPFAM" id="SSF52540">
    <property type="entry name" value="P-loop containing nucleoside triphosphate hydrolases"/>
    <property type="match status" value="2"/>
</dbReference>
<evidence type="ECO:0000256" key="9">
    <source>
        <dbReference type="SAM" id="MobiDB-lite"/>
    </source>
</evidence>
<evidence type="ECO:0000256" key="5">
    <source>
        <dbReference type="ARBA" id="ARBA00023186"/>
    </source>
</evidence>
<dbReference type="Pfam" id="PF02861">
    <property type="entry name" value="Clp_N"/>
    <property type="match status" value="1"/>
</dbReference>
<dbReference type="CDD" id="cd19499">
    <property type="entry name" value="RecA-like_ClpB_Hsp104-like"/>
    <property type="match status" value="1"/>
</dbReference>
<organism evidence="11 12">
    <name type="scientific">Rhodotorula paludigena</name>
    <dbReference type="NCBI Taxonomy" id="86838"/>
    <lineage>
        <taxon>Eukaryota</taxon>
        <taxon>Fungi</taxon>
        <taxon>Dikarya</taxon>
        <taxon>Basidiomycota</taxon>
        <taxon>Pucciniomycotina</taxon>
        <taxon>Microbotryomycetes</taxon>
        <taxon>Sporidiobolales</taxon>
        <taxon>Sporidiobolaceae</taxon>
        <taxon>Rhodotorula</taxon>
    </lineage>
</organism>
<dbReference type="Gene3D" id="1.10.8.60">
    <property type="match status" value="1"/>
</dbReference>
<dbReference type="InterPro" id="IPR019489">
    <property type="entry name" value="Clp_ATPase_C"/>
</dbReference>
<dbReference type="InterPro" id="IPR001270">
    <property type="entry name" value="ClpA/B"/>
</dbReference>
<dbReference type="PROSITE" id="PS51903">
    <property type="entry name" value="CLP_R"/>
    <property type="match status" value="1"/>
</dbReference>
<dbReference type="CDD" id="cd00009">
    <property type="entry name" value="AAA"/>
    <property type="match status" value="1"/>
</dbReference>
<dbReference type="GO" id="GO:0042026">
    <property type="term" value="P:protein refolding"/>
    <property type="evidence" value="ECO:0007669"/>
    <property type="project" value="TreeGrafter"/>
</dbReference>
<dbReference type="GO" id="GO:0005829">
    <property type="term" value="C:cytosol"/>
    <property type="evidence" value="ECO:0007669"/>
    <property type="project" value="TreeGrafter"/>
</dbReference>
<reference evidence="11 12" key="1">
    <citation type="submission" date="2021-12" db="EMBL/GenBank/DDBJ databases">
        <title>High titer production of polyol ester of fatty acids by Rhodotorula paludigena BS15 towards product separation-free biomass refinery.</title>
        <authorList>
            <person name="Mano J."/>
            <person name="Ono H."/>
            <person name="Tanaka T."/>
            <person name="Naito K."/>
            <person name="Sushida H."/>
            <person name="Ike M."/>
            <person name="Tokuyasu K."/>
            <person name="Kitaoka M."/>
        </authorList>
    </citation>
    <scope>NUCLEOTIDE SEQUENCE [LARGE SCALE GENOMIC DNA]</scope>
    <source>
        <strain evidence="11 12">BS15</strain>
    </source>
</reference>
<evidence type="ECO:0000256" key="3">
    <source>
        <dbReference type="ARBA" id="ARBA00022741"/>
    </source>
</evidence>
<dbReference type="Pfam" id="PF17871">
    <property type="entry name" value="AAA_lid_9"/>
    <property type="match status" value="1"/>
</dbReference>
<accession>A0AAV5GS68</accession>
<dbReference type="GO" id="GO:0016887">
    <property type="term" value="F:ATP hydrolysis activity"/>
    <property type="evidence" value="ECO:0007669"/>
    <property type="project" value="InterPro"/>
</dbReference>
<dbReference type="AlphaFoldDB" id="A0AAV5GS68"/>
<dbReference type="FunFam" id="3.40.50.300:FF:000010">
    <property type="entry name" value="Chaperone clpB 1, putative"/>
    <property type="match status" value="1"/>
</dbReference>
<feature type="region of interest" description="Disordered" evidence="9">
    <location>
        <begin position="1210"/>
        <end position="1242"/>
    </location>
</feature>
<dbReference type="InterPro" id="IPR003959">
    <property type="entry name" value="ATPase_AAA_core"/>
</dbReference>
<dbReference type="GO" id="GO:0043335">
    <property type="term" value="P:protein unfolding"/>
    <property type="evidence" value="ECO:0007669"/>
    <property type="project" value="TreeGrafter"/>
</dbReference>
<dbReference type="InterPro" id="IPR018368">
    <property type="entry name" value="ClpA/B_CS1"/>
</dbReference>
<feature type="compositionally biased region" description="Acidic residues" evidence="9">
    <location>
        <begin position="1218"/>
        <end position="1242"/>
    </location>
</feature>
<dbReference type="InterPro" id="IPR004176">
    <property type="entry name" value="Clp_R_N"/>
</dbReference>
<evidence type="ECO:0000256" key="4">
    <source>
        <dbReference type="ARBA" id="ARBA00022840"/>
    </source>
</evidence>
<comment type="similarity">
    <text evidence="1 7">Belongs to the ClpA/ClpB family.</text>
</comment>
<dbReference type="GO" id="GO:0070370">
    <property type="term" value="P:cellular heat acclimation"/>
    <property type="evidence" value="ECO:0007669"/>
    <property type="project" value="TreeGrafter"/>
</dbReference>
<dbReference type="InterPro" id="IPR003593">
    <property type="entry name" value="AAA+_ATPase"/>
</dbReference>
<keyword evidence="4 7" id="KW-0067">ATP-binding</keyword>
<dbReference type="Pfam" id="PF10431">
    <property type="entry name" value="ClpB_D2-small"/>
    <property type="match status" value="1"/>
</dbReference>
<dbReference type="SMART" id="SM00382">
    <property type="entry name" value="AAA"/>
    <property type="match status" value="2"/>
</dbReference>
<feature type="coiled-coil region" evidence="8">
    <location>
        <begin position="744"/>
        <end position="870"/>
    </location>
</feature>
<dbReference type="Pfam" id="PF07724">
    <property type="entry name" value="AAA_2"/>
    <property type="match status" value="1"/>
</dbReference>
<feature type="compositionally biased region" description="Low complexity" evidence="9">
    <location>
        <begin position="200"/>
        <end position="210"/>
    </location>
</feature>
<keyword evidence="5 7" id="KW-0143">Chaperone</keyword>
<evidence type="ECO:0000256" key="6">
    <source>
        <dbReference type="PROSITE-ProRule" id="PRU01251"/>
    </source>
</evidence>
<dbReference type="GO" id="GO:0051082">
    <property type="term" value="F:unfolded protein binding"/>
    <property type="evidence" value="ECO:0007669"/>
    <property type="project" value="TreeGrafter"/>
</dbReference>
<keyword evidence="3 7" id="KW-0547">Nucleotide-binding</keyword>
<dbReference type="InterPro" id="IPR050130">
    <property type="entry name" value="ClpA_ClpB"/>
</dbReference>
<dbReference type="SUPFAM" id="SSF81923">
    <property type="entry name" value="Double Clp-N motif"/>
    <property type="match status" value="1"/>
</dbReference>
<dbReference type="Gene3D" id="3.40.50.300">
    <property type="entry name" value="P-loop containing nucleotide triphosphate hydrolases"/>
    <property type="match status" value="3"/>
</dbReference>
<feature type="region of interest" description="Disordered" evidence="9">
    <location>
        <begin position="156"/>
        <end position="179"/>
    </location>
</feature>
<protein>
    <recommendedName>
        <fullName evidence="10">Clp R domain-containing protein</fullName>
    </recommendedName>
</protein>
<keyword evidence="2 6" id="KW-0677">Repeat</keyword>
<dbReference type="FunFam" id="3.40.50.300:FF:000120">
    <property type="entry name" value="ATP-dependent chaperone ClpB"/>
    <property type="match status" value="1"/>
</dbReference>
<dbReference type="InterPro" id="IPR041546">
    <property type="entry name" value="ClpA/ClpB_AAA_lid"/>
</dbReference>
<dbReference type="GO" id="GO:0005524">
    <property type="term" value="F:ATP binding"/>
    <property type="evidence" value="ECO:0007669"/>
    <property type="project" value="UniProtKB-KW"/>
</dbReference>
<name>A0AAV5GS68_9BASI</name>
<feature type="compositionally biased region" description="Gly residues" evidence="9">
    <location>
        <begin position="265"/>
        <end position="276"/>
    </location>
</feature>
<comment type="caution">
    <text evidence="11">The sequence shown here is derived from an EMBL/GenBank/DDBJ whole genome shotgun (WGS) entry which is preliminary data.</text>
</comment>
<evidence type="ECO:0000313" key="11">
    <source>
        <dbReference type="EMBL" id="GJN92202.1"/>
    </source>
</evidence>